<dbReference type="InterPro" id="IPR025309">
    <property type="entry name" value="KTSC_dom"/>
</dbReference>
<proteinExistence type="predicted"/>
<dbReference type="AlphaFoldDB" id="S3W0Q3"/>
<gene>
    <name evidence="2" type="ORF">LEP1GSC058_3895</name>
</gene>
<evidence type="ECO:0000313" key="2">
    <source>
        <dbReference type="EMBL" id="EPG73907.1"/>
    </source>
</evidence>
<protein>
    <submittedName>
        <fullName evidence="2">KTSC domain protein</fullName>
    </submittedName>
</protein>
<reference evidence="2" key="1">
    <citation type="submission" date="2013-04" db="EMBL/GenBank/DDBJ databases">
        <authorList>
            <person name="Harkins D.M."/>
            <person name="Durkin A.S."/>
            <person name="Selengut J.D."/>
            <person name="Sanka R."/>
            <person name="DePew J."/>
            <person name="Purushe J."/>
            <person name="Ahmed A."/>
            <person name="van der Linden H."/>
            <person name="Goris M.G.A."/>
            <person name="Hartskeerl R.A."/>
            <person name="Vinetz J.M."/>
            <person name="Sutton G.G."/>
            <person name="Nelson W.C."/>
            <person name="Fouts D.E."/>
        </authorList>
    </citation>
    <scope>NUCLEOTIDE SEQUENCE [LARGE SCALE GENOMIC DNA]</scope>
    <source>
        <strain evidence="2">BUT 6</strain>
    </source>
</reference>
<comment type="caution">
    <text evidence="2">The sequence shown here is derived from an EMBL/GenBank/DDBJ whole genome shotgun (WGS) entry which is preliminary data.</text>
</comment>
<evidence type="ECO:0000259" key="1">
    <source>
        <dbReference type="Pfam" id="PF13619"/>
    </source>
</evidence>
<feature type="domain" description="KTSC" evidence="1">
    <location>
        <begin position="21"/>
        <end position="74"/>
    </location>
</feature>
<keyword evidence="3" id="KW-1185">Reference proteome</keyword>
<dbReference type="RefSeq" id="WP_016550374.1">
    <property type="nucleotide sequence ID" value="NZ_AKWZ02000010.1"/>
</dbReference>
<dbReference type="EMBL" id="AKWZ02000010">
    <property type="protein sequence ID" value="EPG73907.1"/>
    <property type="molecule type" value="Genomic_DNA"/>
</dbReference>
<evidence type="ECO:0000313" key="3">
    <source>
        <dbReference type="Proteomes" id="UP000014540"/>
    </source>
</evidence>
<name>S3W0Q3_9LEPT</name>
<sequence>MLIKTEFSAVDRTLERHFVTSPLIKAIGYDTETRTLEIEFHTDEILTYREISFDVYVTFMAAPSKAEFWQLYIK</sequence>
<dbReference type="Pfam" id="PF13619">
    <property type="entry name" value="KTSC"/>
    <property type="match status" value="1"/>
</dbReference>
<dbReference type="Proteomes" id="UP000014540">
    <property type="component" value="Unassembled WGS sequence"/>
</dbReference>
<accession>S3W0Q3</accession>
<organism evidence="2 3">
    <name type="scientific">Leptospira fainei serovar Hurstbridge str. BUT 6</name>
    <dbReference type="NCBI Taxonomy" id="1193011"/>
    <lineage>
        <taxon>Bacteria</taxon>
        <taxon>Pseudomonadati</taxon>
        <taxon>Spirochaetota</taxon>
        <taxon>Spirochaetia</taxon>
        <taxon>Leptospirales</taxon>
        <taxon>Leptospiraceae</taxon>
        <taxon>Leptospira</taxon>
    </lineage>
</organism>